<keyword evidence="3" id="KW-1185">Reference proteome</keyword>
<feature type="compositionally biased region" description="Low complexity" evidence="1">
    <location>
        <begin position="433"/>
        <end position="450"/>
    </location>
</feature>
<evidence type="ECO:0000256" key="1">
    <source>
        <dbReference type="SAM" id="MobiDB-lite"/>
    </source>
</evidence>
<feature type="compositionally biased region" description="Basic and acidic residues" evidence="1">
    <location>
        <begin position="163"/>
        <end position="176"/>
    </location>
</feature>
<protein>
    <submittedName>
        <fullName evidence="2">Uncharacterized protein</fullName>
    </submittedName>
</protein>
<accession>A0A918I3R2</accession>
<dbReference type="AlphaFoldDB" id="A0A918I3R2"/>
<feature type="compositionally biased region" description="Polar residues" evidence="1">
    <location>
        <begin position="392"/>
        <end position="403"/>
    </location>
</feature>
<sequence>MSEEKQPKPLTPEQQAKEVQQEQQTDEKQIHGRFAATDMMEKASDLVDGIFGRGPGVSLFGTTNFENAPLNAMLDLLDSANPADLENAGESLEKARTALNEAAKELAASVASIDWKGEGAESFRAYGAELVTYTYGLGTFANAVGAQMKVASTGLTSVRNSKPPRDSRLVQKKPDDFALPERTQDNPEYRKALEVEKDRQEAINQMNRLASFYAVSATTLASEDPPPMPKPVNAAVPRPSGHFDPGRSRADASGAGGMARPAAAEAVVGRAAGGVGEGAPAATENLVRPGQVAGSSPAMTIDSVIAPTAPAPATGPAPQPVQTGPTGPVTGSTPPVLTNLGARPTPARAQGTPGTARAAGGPGKYTAGRPPVTGPGGTAQTGRPGQAVGRSAPTSGPASSTGRSGPAVGRPGITGTPAAGRAGMSGGSTPVTGRAGAPAQGAGGRQSAPGTARPGHSNGIVGGTPQRATNGSTGSTGSRTPRGTVVGGESATTGRSPAARPGQSGVIGAQPAGGSARPTGRGTPSVNGVVGTPRGAVTGTGGTGRPARGETQDQTGSARPDYLTEDEQTWAGRRRGAVPPVID</sequence>
<dbReference type="EMBL" id="BMTP01000024">
    <property type="protein sequence ID" value="GGU65002.1"/>
    <property type="molecule type" value="Genomic_DNA"/>
</dbReference>
<feature type="region of interest" description="Disordered" evidence="1">
    <location>
        <begin position="1"/>
        <end position="30"/>
    </location>
</feature>
<gene>
    <name evidence="2" type="ORF">GCM10010274_62130</name>
</gene>
<proteinExistence type="predicted"/>
<feature type="compositionally biased region" description="Low complexity" evidence="1">
    <location>
        <begin position="471"/>
        <end position="484"/>
    </location>
</feature>
<feature type="compositionally biased region" description="Low complexity" evidence="1">
    <location>
        <begin position="528"/>
        <end position="537"/>
    </location>
</feature>
<feature type="compositionally biased region" description="Pro residues" evidence="1">
    <location>
        <begin position="309"/>
        <end position="319"/>
    </location>
</feature>
<dbReference type="Proteomes" id="UP000636661">
    <property type="component" value="Unassembled WGS sequence"/>
</dbReference>
<feature type="compositionally biased region" description="Basic and acidic residues" evidence="1">
    <location>
        <begin position="15"/>
        <end position="30"/>
    </location>
</feature>
<name>A0A918I3R2_9ACTN</name>
<reference evidence="2" key="1">
    <citation type="journal article" date="2014" name="Int. J. Syst. Evol. Microbiol.">
        <title>Complete genome sequence of Corynebacterium casei LMG S-19264T (=DSM 44701T), isolated from a smear-ripened cheese.</title>
        <authorList>
            <consortium name="US DOE Joint Genome Institute (JGI-PGF)"/>
            <person name="Walter F."/>
            <person name="Albersmeier A."/>
            <person name="Kalinowski J."/>
            <person name="Ruckert C."/>
        </authorList>
    </citation>
    <scope>NUCLEOTIDE SEQUENCE</scope>
    <source>
        <strain evidence="2">JCM 4391</strain>
    </source>
</reference>
<dbReference type="RefSeq" id="WP_229891748.1">
    <property type="nucleotide sequence ID" value="NZ_BMTP01000024.1"/>
</dbReference>
<evidence type="ECO:0000313" key="3">
    <source>
        <dbReference type="Proteomes" id="UP000636661"/>
    </source>
</evidence>
<feature type="region of interest" description="Disordered" evidence="1">
    <location>
        <begin position="307"/>
        <end position="583"/>
    </location>
</feature>
<feature type="compositionally biased region" description="Low complexity" evidence="1">
    <location>
        <begin position="347"/>
        <end position="359"/>
    </location>
</feature>
<organism evidence="2 3">
    <name type="scientific">Streptomyces lavendofoliae</name>
    <dbReference type="NCBI Taxonomy" id="67314"/>
    <lineage>
        <taxon>Bacteria</taxon>
        <taxon>Bacillati</taxon>
        <taxon>Actinomycetota</taxon>
        <taxon>Actinomycetes</taxon>
        <taxon>Kitasatosporales</taxon>
        <taxon>Streptomycetaceae</taxon>
        <taxon>Streptomyces</taxon>
    </lineage>
</organism>
<feature type="region of interest" description="Disordered" evidence="1">
    <location>
        <begin position="156"/>
        <end position="182"/>
    </location>
</feature>
<comment type="caution">
    <text evidence="2">The sequence shown here is derived from an EMBL/GenBank/DDBJ whole genome shotgun (WGS) entry which is preliminary data.</text>
</comment>
<reference evidence="2" key="2">
    <citation type="submission" date="2020-09" db="EMBL/GenBank/DDBJ databases">
        <authorList>
            <person name="Sun Q."/>
            <person name="Ohkuma M."/>
        </authorList>
    </citation>
    <scope>NUCLEOTIDE SEQUENCE</scope>
    <source>
        <strain evidence="2">JCM 4391</strain>
    </source>
</reference>
<feature type="compositionally biased region" description="Low complexity" evidence="1">
    <location>
        <begin position="320"/>
        <end position="336"/>
    </location>
</feature>
<evidence type="ECO:0000313" key="2">
    <source>
        <dbReference type="EMBL" id="GGU65002.1"/>
    </source>
</evidence>